<dbReference type="Proteomes" id="UP000235034">
    <property type="component" value="Unassembled WGS sequence"/>
</dbReference>
<comment type="caution">
    <text evidence="3">The sequence shown here is derived from an EMBL/GenBank/DDBJ whole genome shotgun (WGS) entry which is preliminary data.</text>
</comment>
<evidence type="ECO:0000256" key="1">
    <source>
        <dbReference type="SAM" id="MobiDB-lite"/>
    </source>
</evidence>
<sequence>MVDYDAAVAAVQDQNADPIFLAKIAYENPEFGANVAVNPRAYPGLLRWLAEFGDERARETVAQMGYTANGTPAGANQPAAAQAEPAAAQADPYAAQQQSYAQPAAAQPAADPYAQQPAAQAQPAADPYAASPYAQAPQNPYGFTAEIARTTTDQMQMAEIAQKAPELYAALAQNPNLYPALVDWLSQLGDPAVNAALASRQ</sequence>
<evidence type="ECO:0000313" key="3">
    <source>
        <dbReference type="EMBL" id="PLS26168.1"/>
    </source>
</evidence>
<dbReference type="RefSeq" id="WP_165784963.1">
    <property type="nucleotide sequence ID" value="NZ_NMWT01000030.1"/>
</dbReference>
<feature type="region of interest" description="Disordered" evidence="1">
    <location>
        <begin position="68"/>
        <end position="135"/>
    </location>
</feature>
<keyword evidence="4" id="KW-1185">Reference proteome</keyword>
<feature type="compositionally biased region" description="Low complexity" evidence="1">
    <location>
        <begin position="72"/>
        <end position="135"/>
    </location>
</feature>
<organism evidence="3 4">
    <name type="scientific">Bifidobacterium parmae</name>
    <dbReference type="NCBI Taxonomy" id="361854"/>
    <lineage>
        <taxon>Bacteria</taxon>
        <taxon>Bacillati</taxon>
        <taxon>Actinomycetota</taxon>
        <taxon>Actinomycetes</taxon>
        <taxon>Bifidobacteriales</taxon>
        <taxon>Bifidobacteriaceae</taxon>
        <taxon>Bifidobacterium</taxon>
    </lineage>
</organism>
<dbReference type="AlphaFoldDB" id="A0A2N5IW36"/>
<protein>
    <recommendedName>
        <fullName evidence="2">Leucine rich repeat variant domain-containing protein</fullName>
    </recommendedName>
</protein>
<feature type="domain" description="Leucine rich repeat variant" evidence="2">
    <location>
        <begin position="6"/>
        <end position="64"/>
    </location>
</feature>
<reference evidence="3 4" key="1">
    <citation type="submission" date="2017-07" db="EMBL/GenBank/DDBJ databases">
        <title>Bifidobacterium novel species.</title>
        <authorList>
            <person name="Lugli G.A."/>
            <person name="Milani C."/>
            <person name="Duranti S."/>
            <person name="Mangifesta M."/>
        </authorList>
    </citation>
    <scope>NUCLEOTIDE SEQUENCE [LARGE SCALE GENOMIC DNA]</scope>
    <source>
        <strain evidence="3 4">77</strain>
    </source>
</reference>
<feature type="domain" description="Leucine rich repeat variant" evidence="2">
    <location>
        <begin position="145"/>
        <end position="201"/>
    </location>
</feature>
<gene>
    <name evidence="3" type="ORF">Uis4E_2103</name>
</gene>
<accession>A0A2N5IW36</accession>
<dbReference type="Pfam" id="PF25591">
    <property type="entry name" value="LRV_2"/>
    <property type="match status" value="2"/>
</dbReference>
<proteinExistence type="predicted"/>
<dbReference type="EMBL" id="NMWT01000030">
    <property type="protein sequence ID" value="PLS26168.1"/>
    <property type="molecule type" value="Genomic_DNA"/>
</dbReference>
<name>A0A2N5IW36_9BIFI</name>
<evidence type="ECO:0000313" key="4">
    <source>
        <dbReference type="Proteomes" id="UP000235034"/>
    </source>
</evidence>
<evidence type="ECO:0000259" key="2">
    <source>
        <dbReference type="Pfam" id="PF25591"/>
    </source>
</evidence>
<dbReference type="InterPro" id="IPR057893">
    <property type="entry name" value="LRV_2"/>
</dbReference>